<dbReference type="EMBL" id="BART01037720">
    <property type="protein sequence ID" value="GAH10363.1"/>
    <property type="molecule type" value="Genomic_DNA"/>
</dbReference>
<comment type="caution">
    <text evidence="1">The sequence shown here is derived from an EMBL/GenBank/DDBJ whole genome shotgun (WGS) entry which is preliminary data.</text>
</comment>
<proteinExistence type="predicted"/>
<reference evidence="1" key="1">
    <citation type="journal article" date="2014" name="Front. Microbiol.">
        <title>High frequency of phylogenetically diverse reductive dehalogenase-homologous genes in deep subseafloor sedimentary metagenomes.</title>
        <authorList>
            <person name="Kawai M."/>
            <person name="Futagami T."/>
            <person name="Toyoda A."/>
            <person name="Takaki Y."/>
            <person name="Nishi S."/>
            <person name="Hori S."/>
            <person name="Arai W."/>
            <person name="Tsubouchi T."/>
            <person name="Morono Y."/>
            <person name="Uchiyama I."/>
            <person name="Ito T."/>
            <person name="Fujiyama A."/>
            <person name="Inagaki F."/>
            <person name="Takami H."/>
        </authorList>
    </citation>
    <scope>NUCLEOTIDE SEQUENCE</scope>
    <source>
        <strain evidence="1">Expedition CK06-06</strain>
    </source>
</reference>
<protein>
    <submittedName>
        <fullName evidence="1">Uncharacterized protein</fullName>
    </submittedName>
</protein>
<organism evidence="1">
    <name type="scientific">marine sediment metagenome</name>
    <dbReference type="NCBI Taxonomy" id="412755"/>
    <lineage>
        <taxon>unclassified sequences</taxon>
        <taxon>metagenomes</taxon>
        <taxon>ecological metagenomes</taxon>
    </lineage>
</organism>
<name>X1ENY2_9ZZZZ</name>
<accession>X1ENY2</accession>
<evidence type="ECO:0000313" key="1">
    <source>
        <dbReference type="EMBL" id="GAH10363.1"/>
    </source>
</evidence>
<sequence>MIDYPALPIVDVNGNLASISDIQVTVNGDPWVVTDLDPVTGWVQLADFPEEPIIET</sequence>
<gene>
    <name evidence="1" type="ORF">S01H4_62961</name>
</gene>
<dbReference type="AlphaFoldDB" id="X1ENY2"/>
<feature type="non-terminal residue" evidence="1">
    <location>
        <position position="56"/>
    </location>
</feature>